<name>A0ABP5UBN2_9ACTN</name>
<protein>
    <recommendedName>
        <fullName evidence="1">ESAT-6-like protein</fullName>
    </recommendedName>
</protein>
<accession>A0ABP5UBN2</accession>
<reference evidence="3" key="1">
    <citation type="journal article" date="2019" name="Int. J. Syst. Evol. Microbiol.">
        <title>The Global Catalogue of Microorganisms (GCM) 10K type strain sequencing project: providing services to taxonomists for standard genome sequencing and annotation.</title>
        <authorList>
            <consortium name="The Broad Institute Genomics Platform"/>
            <consortium name="The Broad Institute Genome Sequencing Center for Infectious Disease"/>
            <person name="Wu L."/>
            <person name="Ma J."/>
        </authorList>
    </citation>
    <scope>NUCLEOTIDE SEQUENCE [LARGE SCALE GENOMIC DNA]</scope>
    <source>
        <strain evidence="3">JCM 3272</strain>
    </source>
</reference>
<dbReference type="Gene3D" id="1.10.287.1060">
    <property type="entry name" value="ESAT-6-like"/>
    <property type="match status" value="1"/>
</dbReference>
<comment type="similarity">
    <text evidence="1">Belongs to the WXG100 family.</text>
</comment>
<dbReference type="EMBL" id="BAAARV010000075">
    <property type="protein sequence ID" value="GAA2373634.1"/>
    <property type="molecule type" value="Genomic_DNA"/>
</dbReference>
<dbReference type="InterPro" id="IPR010310">
    <property type="entry name" value="T7SS_ESAT-6-like"/>
</dbReference>
<evidence type="ECO:0000256" key="1">
    <source>
        <dbReference type="RuleBase" id="RU362001"/>
    </source>
</evidence>
<dbReference type="Proteomes" id="UP001501444">
    <property type="component" value="Unassembled WGS sequence"/>
</dbReference>
<comment type="caution">
    <text evidence="2">The sequence shown here is derived from an EMBL/GenBank/DDBJ whole genome shotgun (WGS) entry which is preliminary data.</text>
</comment>
<gene>
    <name evidence="2" type="ORF">GCM10010170_076320</name>
</gene>
<sequence>MDFKVTPEYVANAAANCDATANEIQAQLAALKSYVVNLEATYHGVAATTFQALMQDYDTFGRMLNNALTDIGSGLRGNYVNYTDTEQQNISNLVPIQGDLPGARL</sequence>
<evidence type="ECO:0000313" key="3">
    <source>
        <dbReference type="Proteomes" id="UP001501444"/>
    </source>
</evidence>
<dbReference type="Pfam" id="PF06013">
    <property type="entry name" value="WXG100"/>
    <property type="match status" value="1"/>
</dbReference>
<organism evidence="2 3">
    <name type="scientific">Dactylosporangium salmoneum</name>
    <dbReference type="NCBI Taxonomy" id="53361"/>
    <lineage>
        <taxon>Bacteria</taxon>
        <taxon>Bacillati</taxon>
        <taxon>Actinomycetota</taxon>
        <taxon>Actinomycetes</taxon>
        <taxon>Micromonosporales</taxon>
        <taxon>Micromonosporaceae</taxon>
        <taxon>Dactylosporangium</taxon>
    </lineage>
</organism>
<proteinExistence type="inferred from homology"/>
<dbReference type="SUPFAM" id="SSF140453">
    <property type="entry name" value="EsxAB dimer-like"/>
    <property type="match status" value="1"/>
</dbReference>
<dbReference type="InterPro" id="IPR036689">
    <property type="entry name" value="ESAT-6-like_sf"/>
</dbReference>
<keyword evidence="3" id="KW-1185">Reference proteome</keyword>
<evidence type="ECO:0000313" key="2">
    <source>
        <dbReference type="EMBL" id="GAA2373634.1"/>
    </source>
</evidence>
<dbReference type="NCBIfam" id="TIGR03930">
    <property type="entry name" value="WXG100_ESAT6"/>
    <property type="match status" value="1"/>
</dbReference>
<dbReference type="RefSeq" id="WP_344617503.1">
    <property type="nucleotide sequence ID" value="NZ_BAAARV010000075.1"/>
</dbReference>